<dbReference type="Gene3D" id="3.40.50.150">
    <property type="entry name" value="Vaccinia Virus protein VP39"/>
    <property type="match status" value="1"/>
</dbReference>
<dbReference type="InterPro" id="IPR029063">
    <property type="entry name" value="SAM-dependent_MTases_sf"/>
</dbReference>
<protein>
    <recommendedName>
        <fullName evidence="1">Methyltransferase FkbM domain-containing protein</fullName>
    </recommendedName>
</protein>
<dbReference type="PANTHER" id="PTHR34203:SF15">
    <property type="entry name" value="SLL1173 PROTEIN"/>
    <property type="match status" value="1"/>
</dbReference>
<dbReference type="PANTHER" id="PTHR34203">
    <property type="entry name" value="METHYLTRANSFERASE, FKBM FAMILY PROTEIN"/>
    <property type="match status" value="1"/>
</dbReference>
<proteinExistence type="predicted"/>
<dbReference type="InterPro" id="IPR052514">
    <property type="entry name" value="SAM-dependent_MTase"/>
</dbReference>
<dbReference type="SUPFAM" id="SSF53335">
    <property type="entry name" value="S-adenosyl-L-methionine-dependent methyltransferases"/>
    <property type="match status" value="1"/>
</dbReference>
<dbReference type="NCBIfam" id="TIGR01444">
    <property type="entry name" value="fkbM_fam"/>
    <property type="match status" value="1"/>
</dbReference>
<dbReference type="InterPro" id="IPR006342">
    <property type="entry name" value="FkbM_mtfrase"/>
</dbReference>
<dbReference type="Pfam" id="PF05050">
    <property type="entry name" value="Methyltransf_21"/>
    <property type="match status" value="1"/>
</dbReference>
<evidence type="ECO:0000259" key="1">
    <source>
        <dbReference type="Pfam" id="PF05050"/>
    </source>
</evidence>
<sequence>MPSPTHNRSLYINLADERIYRSAFNLTRPLLLQRMRYVEHMLAFLQHAELKTFPLMEQVLRVSCAQEGTFVDSGANEGSWSLVAASYGCKVIAVEPQPHCTQLLQTGVNANAGLGGRVRVVNAFLAATPMSVNFSADGSCRAARQVLPDGKLGASIALQEKGDRHSRKAGQTDGADRIAVRSATLTELLPAHDRVALWHLDVEGAELDVLDSAAALFAARRVDRVMLEFVPVRWERFGVQQEAGLKRARRIFSGWSCARVCDGAPYDFAAPPAYPKRCQPDLFCERGAAVRVRLGLLPPPCRVACNPAGRACSVRCAR</sequence>
<dbReference type="AlphaFoldDB" id="A0A7S3W0S0"/>
<feature type="domain" description="Methyltransferase FkbM" evidence="1">
    <location>
        <begin position="72"/>
        <end position="228"/>
    </location>
</feature>
<reference evidence="2" key="1">
    <citation type="submission" date="2021-01" db="EMBL/GenBank/DDBJ databases">
        <authorList>
            <person name="Corre E."/>
            <person name="Pelletier E."/>
            <person name="Niang G."/>
            <person name="Scheremetjew M."/>
            <person name="Finn R."/>
            <person name="Kale V."/>
            <person name="Holt S."/>
            <person name="Cochrane G."/>
            <person name="Meng A."/>
            <person name="Brown T."/>
            <person name="Cohen L."/>
        </authorList>
    </citation>
    <scope>NUCLEOTIDE SEQUENCE</scope>
    <source>
        <strain evidence="2">379</strain>
    </source>
</reference>
<organism evidence="2">
    <name type="scientific">Emiliania huxleyi</name>
    <name type="common">Coccolithophore</name>
    <name type="synonym">Pontosphaera huxleyi</name>
    <dbReference type="NCBI Taxonomy" id="2903"/>
    <lineage>
        <taxon>Eukaryota</taxon>
        <taxon>Haptista</taxon>
        <taxon>Haptophyta</taxon>
        <taxon>Prymnesiophyceae</taxon>
        <taxon>Isochrysidales</taxon>
        <taxon>Noelaerhabdaceae</taxon>
        <taxon>Emiliania</taxon>
    </lineage>
</organism>
<gene>
    <name evidence="2" type="ORF">EHUX00137_LOCUS5082</name>
</gene>
<evidence type="ECO:0000313" key="2">
    <source>
        <dbReference type="EMBL" id="CAE0529708.1"/>
    </source>
</evidence>
<name>A0A7S3W0S0_EMIHU</name>
<dbReference type="EMBL" id="HBIR01007444">
    <property type="protein sequence ID" value="CAE0529708.1"/>
    <property type="molecule type" value="Transcribed_RNA"/>
</dbReference>
<accession>A0A7S3W0S0</accession>